<feature type="compositionally biased region" description="Basic residues" evidence="1">
    <location>
        <begin position="1"/>
        <end position="10"/>
    </location>
</feature>
<feature type="region of interest" description="Disordered" evidence="1">
    <location>
        <begin position="1"/>
        <end position="34"/>
    </location>
</feature>
<accession>A0A2L0F9V8</accession>
<dbReference type="Proteomes" id="UP000238348">
    <property type="component" value="Chromosome"/>
</dbReference>
<dbReference type="AlphaFoldDB" id="A0A2L0F9V8"/>
<dbReference type="OrthoDB" id="9770440at2"/>
<evidence type="ECO:0000313" key="2">
    <source>
        <dbReference type="EMBL" id="AUX48297.1"/>
    </source>
</evidence>
<organism evidence="2 3">
    <name type="scientific">Sorangium cellulosum</name>
    <name type="common">Polyangium cellulosum</name>
    <dbReference type="NCBI Taxonomy" id="56"/>
    <lineage>
        <taxon>Bacteria</taxon>
        <taxon>Pseudomonadati</taxon>
        <taxon>Myxococcota</taxon>
        <taxon>Polyangia</taxon>
        <taxon>Polyangiales</taxon>
        <taxon>Polyangiaceae</taxon>
        <taxon>Sorangium</taxon>
    </lineage>
</organism>
<evidence type="ECO:0000313" key="3">
    <source>
        <dbReference type="Proteomes" id="UP000238348"/>
    </source>
</evidence>
<sequence>MAAKRTAKPRAPKEPGAAPAPRARRKKAAAAAGARGLDARELAAGAPPPDVAALAEAIRSDGGAVLAVYREPVGGAWAILAGLPLDRVEPTPFQRDLSEAHVARLGEVIDKIDCFLDPIIAVRTPLSSGRGRAAPAGPGEGRYWTPNGNHRRAALARLGAKSAVALVLPDERIAYRILALNTEKAHNIREKALEVTRMARSLADLDPRPEQEFRLEFEEPSLLTLGLCYEQRPRFSGGAYQSVLRHIDHFLDEPLPEALATRKARADLLLALDDAVAQAVEGLKARGFESPYLRAFVVARINPLRFKRTPDAPFEPTLAKMLAAAQRFDPAAVRPDQVARAAGPPEESAG</sequence>
<dbReference type="SUPFAM" id="SSF110849">
    <property type="entry name" value="ParB/Sulfiredoxin"/>
    <property type="match status" value="1"/>
</dbReference>
<dbReference type="RefSeq" id="WP_104986176.1">
    <property type="nucleotide sequence ID" value="NZ_CP012673.1"/>
</dbReference>
<dbReference type="InterPro" id="IPR036086">
    <property type="entry name" value="ParB/Sulfiredoxin_sf"/>
</dbReference>
<gene>
    <name evidence="2" type="primary">parB</name>
    <name evidence="2" type="ORF">SOCE26_098290</name>
</gene>
<reference evidence="2 3" key="1">
    <citation type="submission" date="2015-09" db="EMBL/GenBank/DDBJ databases">
        <title>Sorangium comparison.</title>
        <authorList>
            <person name="Zaburannyi N."/>
            <person name="Bunk B."/>
            <person name="Overmann J."/>
            <person name="Mueller R."/>
        </authorList>
    </citation>
    <scope>NUCLEOTIDE SEQUENCE [LARGE SCALE GENOMIC DNA]</scope>
    <source>
        <strain evidence="2 3">So ce26</strain>
    </source>
</reference>
<name>A0A2L0F9V8_SORCE</name>
<dbReference type="EMBL" id="CP012673">
    <property type="protein sequence ID" value="AUX48297.1"/>
    <property type="molecule type" value="Genomic_DNA"/>
</dbReference>
<proteinExistence type="predicted"/>
<evidence type="ECO:0000256" key="1">
    <source>
        <dbReference type="SAM" id="MobiDB-lite"/>
    </source>
</evidence>
<protein>
    <submittedName>
        <fullName evidence="2">Chromosome partitioning protein ParB</fullName>
    </submittedName>
</protein>